<keyword evidence="3" id="KW-1185">Reference proteome</keyword>
<dbReference type="Proteomes" id="UP000794436">
    <property type="component" value="Unassembled WGS sequence"/>
</dbReference>
<feature type="compositionally biased region" description="Acidic residues" evidence="1">
    <location>
        <begin position="83"/>
        <end position="104"/>
    </location>
</feature>
<evidence type="ECO:0000256" key="1">
    <source>
        <dbReference type="SAM" id="MobiDB-lite"/>
    </source>
</evidence>
<accession>A0A8K1CRV6</accession>
<evidence type="ECO:0000313" key="3">
    <source>
        <dbReference type="Proteomes" id="UP000794436"/>
    </source>
</evidence>
<name>A0A8K1CRV6_PYTOL</name>
<dbReference type="OrthoDB" id="93417at2759"/>
<comment type="caution">
    <text evidence="2">The sequence shown here is derived from an EMBL/GenBank/DDBJ whole genome shotgun (WGS) entry which is preliminary data.</text>
</comment>
<sequence>MSVFRCDRGGKQTNWRKLDETTRKRHRPSRRIGCPMRIKLVSMDFYDARGEWKIEYTPDGSALQNHPPDERRRQREATATIDLTEDGCESDASSDNESIDLSLD</sequence>
<reference evidence="2" key="1">
    <citation type="submission" date="2019-03" db="EMBL/GenBank/DDBJ databases">
        <title>Long read genome sequence of the mycoparasitic Pythium oligandrum ATCC 38472 isolated from sugarbeet rhizosphere.</title>
        <authorList>
            <person name="Gaulin E."/>
        </authorList>
    </citation>
    <scope>NUCLEOTIDE SEQUENCE</scope>
    <source>
        <strain evidence="2">ATCC 38472_TT</strain>
    </source>
</reference>
<proteinExistence type="predicted"/>
<gene>
    <name evidence="2" type="ORF">Poli38472_011215</name>
</gene>
<feature type="compositionally biased region" description="Basic and acidic residues" evidence="1">
    <location>
        <begin position="67"/>
        <end position="76"/>
    </location>
</feature>
<organism evidence="2 3">
    <name type="scientific">Pythium oligandrum</name>
    <name type="common">Mycoparasitic fungus</name>
    <dbReference type="NCBI Taxonomy" id="41045"/>
    <lineage>
        <taxon>Eukaryota</taxon>
        <taxon>Sar</taxon>
        <taxon>Stramenopiles</taxon>
        <taxon>Oomycota</taxon>
        <taxon>Peronosporomycetes</taxon>
        <taxon>Pythiales</taxon>
        <taxon>Pythiaceae</taxon>
        <taxon>Pythium</taxon>
    </lineage>
</organism>
<dbReference type="EMBL" id="SPLM01000004">
    <property type="protein sequence ID" value="TMW67595.1"/>
    <property type="molecule type" value="Genomic_DNA"/>
</dbReference>
<feature type="region of interest" description="Disordered" evidence="1">
    <location>
        <begin position="58"/>
        <end position="104"/>
    </location>
</feature>
<evidence type="ECO:0000313" key="2">
    <source>
        <dbReference type="EMBL" id="TMW67595.1"/>
    </source>
</evidence>
<protein>
    <submittedName>
        <fullName evidence="2">Uncharacterized protein</fullName>
    </submittedName>
</protein>
<dbReference type="AlphaFoldDB" id="A0A8K1CRV6"/>